<dbReference type="SUPFAM" id="SSF54534">
    <property type="entry name" value="FKBP-like"/>
    <property type="match status" value="1"/>
</dbReference>
<feature type="chain" id="PRO_5046561313" description="Peptidyl-prolyl cis-trans isomerase" evidence="5">
    <location>
        <begin position="22"/>
        <end position="271"/>
    </location>
</feature>
<keyword evidence="8" id="KW-1185">Reference proteome</keyword>
<dbReference type="RefSeq" id="WP_171596026.1">
    <property type="nucleotide sequence ID" value="NZ_RZNH01000022.1"/>
</dbReference>
<dbReference type="InterPro" id="IPR001179">
    <property type="entry name" value="PPIase_FKBP_dom"/>
</dbReference>
<keyword evidence="3 4" id="KW-0413">Isomerase</keyword>
<protein>
    <recommendedName>
        <fullName evidence="4">Peptidyl-prolyl cis-trans isomerase</fullName>
        <ecNumber evidence="4">5.2.1.8</ecNumber>
    </recommendedName>
</protein>
<comment type="caution">
    <text evidence="7">The sequence shown here is derived from an EMBL/GenBank/DDBJ whole genome shotgun (WGS) entry which is preliminary data.</text>
</comment>
<dbReference type="EMBL" id="RZNH01000022">
    <property type="protein sequence ID" value="NOU60751.1"/>
    <property type="molecule type" value="Genomic_DNA"/>
</dbReference>
<gene>
    <name evidence="7" type="ORF">ELS83_13085</name>
</gene>
<keyword evidence="5" id="KW-0732">Signal</keyword>
<evidence type="ECO:0000256" key="1">
    <source>
        <dbReference type="ARBA" id="ARBA00000971"/>
    </source>
</evidence>
<feature type="domain" description="PPIase FKBP-type" evidence="6">
    <location>
        <begin position="56"/>
        <end position="137"/>
    </location>
</feature>
<dbReference type="InterPro" id="IPR046357">
    <property type="entry name" value="PPIase_dom_sf"/>
</dbReference>
<comment type="catalytic activity">
    <reaction evidence="1 3 4">
        <text>[protein]-peptidylproline (omega=180) = [protein]-peptidylproline (omega=0)</text>
        <dbReference type="Rhea" id="RHEA:16237"/>
        <dbReference type="Rhea" id="RHEA-COMP:10747"/>
        <dbReference type="Rhea" id="RHEA-COMP:10748"/>
        <dbReference type="ChEBI" id="CHEBI:83833"/>
        <dbReference type="ChEBI" id="CHEBI:83834"/>
        <dbReference type="EC" id="5.2.1.8"/>
    </reaction>
</comment>
<sequence>MKSIYSIFILALLFLSACNQPKSGNKHVALGDTIQTESGLKYFYIKKGEGRKIETGSRVGTYLSLQVDNKVVWNTDELPDSLFTYVANYSRLIKGFTEMTMLLREGDEVVAILPDSLAYGARGAGDVVPPHATLVYDQFKVIQVDAPKKFLSDLLYDDMKEKSIEDAIATYNKITEGEEALNYHADSEQLNRVWEQLNKDSLHVKAADYALKFGEIAKDDRLKYRNVLSLENMEDYHKAKEQLEILLVGDPDNQMMQDKMIELCKKHQDKK</sequence>
<dbReference type="PROSITE" id="PS50059">
    <property type="entry name" value="FKBP_PPIASE"/>
    <property type="match status" value="1"/>
</dbReference>
<organism evidence="7 8">
    <name type="scientific">Marinifilum caeruleilacunae</name>
    <dbReference type="NCBI Taxonomy" id="2499076"/>
    <lineage>
        <taxon>Bacteria</taxon>
        <taxon>Pseudomonadati</taxon>
        <taxon>Bacteroidota</taxon>
        <taxon>Bacteroidia</taxon>
        <taxon>Marinilabiliales</taxon>
        <taxon>Marinifilaceae</taxon>
    </lineage>
</organism>
<evidence type="ECO:0000256" key="4">
    <source>
        <dbReference type="RuleBase" id="RU003915"/>
    </source>
</evidence>
<feature type="signal peptide" evidence="5">
    <location>
        <begin position="1"/>
        <end position="21"/>
    </location>
</feature>
<evidence type="ECO:0000313" key="7">
    <source>
        <dbReference type="EMBL" id="NOU60751.1"/>
    </source>
</evidence>
<dbReference type="PROSITE" id="PS51257">
    <property type="entry name" value="PROKAR_LIPOPROTEIN"/>
    <property type="match status" value="1"/>
</dbReference>
<accession>A0ABX1WXW2</accession>
<evidence type="ECO:0000259" key="6">
    <source>
        <dbReference type="PROSITE" id="PS50059"/>
    </source>
</evidence>
<proteinExistence type="inferred from homology"/>
<comment type="similarity">
    <text evidence="4">Belongs to the FKBP-type PPIase family.</text>
</comment>
<evidence type="ECO:0000256" key="2">
    <source>
        <dbReference type="ARBA" id="ARBA00023110"/>
    </source>
</evidence>
<dbReference type="Gene3D" id="3.10.50.40">
    <property type="match status" value="1"/>
</dbReference>
<dbReference type="EC" id="5.2.1.8" evidence="4"/>
<dbReference type="Proteomes" id="UP000732105">
    <property type="component" value="Unassembled WGS sequence"/>
</dbReference>
<keyword evidence="2 3" id="KW-0697">Rotamase</keyword>
<evidence type="ECO:0000313" key="8">
    <source>
        <dbReference type="Proteomes" id="UP000732105"/>
    </source>
</evidence>
<dbReference type="Pfam" id="PF00254">
    <property type="entry name" value="FKBP_C"/>
    <property type="match status" value="1"/>
</dbReference>
<reference evidence="7 8" key="1">
    <citation type="submission" date="2018-12" db="EMBL/GenBank/DDBJ databases">
        <title>Marinifilum JC070 sp. nov., a marine bacterium isolated from Yongle Blue Hole in the South China Sea.</title>
        <authorList>
            <person name="Fu T."/>
        </authorList>
    </citation>
    <scope>NUCLEOTIDE SEQUENCE [LARGE SCALE GENOMIC DNA]</scope>
    <source>
        <strain evidence="7 8">JC070</strain>
    </source>
</reference>
<evidence type="ECO:0000256" key="5">
    <source>
        <dbReference type="SAM" id="SignalP"/>
    </source>
</evidence>
<name>A0ABX1WXW2_9BACT</name>
<evidence type="ECO:0000256" key="3">
    <source>
        <dbReference type="PROSITE-ProRule" id="PRU00277"/>
    </source>
</evidence>